<gene>
    <name evidence="1" type="ORF">IBL26_15270</name>
</gene>
<comment type="caution">
    <text evidence="1">The sequence shown here is derived from an EMBL/GenBank/DDBJ whole genome shotgun (WGS) entry which is preliminary data.</text>
</comment>
<dbReference type="SUPFAM" id="SSF57783">
    <property type="entry name" value="Zinc beta-ribbon"/>
    <property type="match status" value="1"/>
</dbReference>
<dbReference type="InterPro" id="IPR036977">
    <property type="entry name" value="DNA_primase_Znf_CHC2"/>
</dbReference>
<evidence type="ECO:0000313" key="1">
    <source>
        <dbReference type="EMBL" id="MBC9208203.1"/>
    </source>
</evidence>
<reference evidence="1 2" key="1">
    <citation type="journal article" date="2013" name="Int. J. Syst. Evol. Microbiol.">
        <title>Roseomonas aerophila sp. nov., isolated from air.</title>
        <authorList>
            <person name="Kim S.J."/>
            <person name="Weon H.Y."/>
            <person name="Ahn J.H."/>
            <person name="Hong S.B."/>
            <person name="Seok S.J."/>
            <person name="Whang K.S."/>
            <person name="Kwon S.W."/>
        </authorList>
    </citation>
    <scope>NUCLEOTIDE SEQUENCE [LARGE SCALE GENOMIC DNA]</scope>
    <source>
        <strain evidence="1 2">NBRC 108923</strain>
    </source>
</reference>
<sequence length="102" mass="10907">MARLDFQGIARAALPYLPMLCARWLPQGRRHGREWCCGSLSGEPGTSCRVNLITGRWADFATGEAGGDAISLAAAIHRISQAEAARRLADMLGISQEAAPRG</sequence>
<keyword evidence="2" id="KW-1185">Reference proteome</keyword>
<accession>A0ABR7RP59</accession>
<name>A0ABR7RP59_9PROT</name>
<dbReference type="EMBL" id="JACTVA010000028">
    <property type="protein sequence ID" value="MBC9208203.1"/>
    <property type="molecule type" value="Genomic_DNA"/>
</dbReference>
<evidence type="ECO:0008006" key="3">
    <source>
        <dbReference type="Google" id="ProtNLM"/>
    </source>
</evidence>
<dbReference type="Gene3D" id="3.90.580.10">
    <property type="entry name" value="Zinc finger, CHC2-type domain"/>
    <property type="match status" value="1"/>
</dbReference>
<dbReference type="RefSeq" id="WP_187785365.1">
    <property type="nucleotide sequence ID" value="NZ_JACTVA010000028.1"/>
</dbReference>
<organism evidence="1 2">
    <name type="scientific">Teichococcus aerophilus</name>
    <dbReference type="NCBI Taxonomy" id="1224513"/>
    <lineage>
        <taxon>Bacteria</taxon>
        <taxon>Pseudomonadati</taxon>
        <taxon>Pseudomonadota</taxon>
        <taxon>Alphaproteobacteria</taxon>
        <taxon>Acetobacterales</taxon>
        <taxon>Roseomonadaceae</taxon>
        <taxon>Roseomonas</taxon>
    </lineage>
</organism>
<dbReference type="Proteomes" id="UP000626026">
    <property type="component" value="Unassembled WGS sequence"/>
</dbReference>
<proteinExistence type="predicted"/>
<protein>
    <recommendedName>
        <fullName evidence="3">DNA primase</fullName>
    </recommendedName>
</protein>
<evidence type="ECO:0000313" key="2">
    <source>
        <dbReference type="Proteomes" id="UP000626026"/>
    </source>
</evidence>